<comment type="caution">
    <text evidence="2">The sequence shown here is derived from an EMBL/GenBank/DDBJ whole genome shotgun (WGS) entry which is preliminary data.</text>
</comment>
<feature type="compositionally biased region" description="Basic and acidic residues" evidence="1">
    <location>
        <begin position="13"/>
        <end position="23"/>
    </location>
</feature>
<protein>
    <submittedName>
        <fullName evidence="2">Uncharacterized protein</fullName>
    </submittedName>
</protein>
<evidence type="ECO:0000313" key="3">
    <source>
        <dbReference type="Proteomes" id="UP000708208"/>
    </source>
</evidence>
<keyword evidence="3" id="KW-1185">Reference proteome</keyword>
<gene>
    <name evidence="2" type="ORF">AFUS01_LOCUS5505</name>
</gene>
<dbReference type="EMBL" id="CAJVCH010035116">
    <property type="protein sequence ID" value="CAG7715972.1"/>
    <property type="molecule type" value="Genomic_DNA"/>
</dbReference>
<name>A0A8J2JBX6_9HEXA</name>
<dbReference type="Proteomes" id="UP000708208">
    <property type="component" value="Unassembled WGS sequence"/>
</dbReference>
<evidence type="ECO:0000256" key="1">
    <source>
        <dbReference type="SAM" id="MobiDB-lite"/>
    </source>
</evidence>
<dbReference type="AlphaFoldDB" id="A0A8J2JBX6"/>
<organism evidence="2 3">
    <name type="scientific">Allacma fusca</name>
    <dbReference type="NCBI Taxonomy" id="39272"/>
    <lineage>
        <taxon>Eukaryota</taxon>
        <taxon>Metazoa</taxon>
        <taxon>Ecdysozoa</taxon>
        <taxon>Arthropoda</taxon>
        <taxon>Hexapoda</taxon>
        <taxon>Collembola</taxon>
        <taxon>Symphypleona</taxon>
        <taxon>Sminthuridae</taxon>
        <taxon>Allacma</taxon>
    </lineage>
</organism>
<sequence>MVNKTNITRANPRHGDMCRGETRRSDSSIFSLIQSKAPRARLFSDPYPTEENFFLAMAHSSGMVANGKARS</sequence>
<proteinExistence type="predicted"/>
<evidence type="ECO:0000313" key="2">
    <source>
        <dbReference type="EMBL" id="CAG7715972.1"/>
    </source>
</evidence>
<feature type="region of interest" description="Disordered" evidence="1">
    <location>
        <begin position="1"/>
        <end position="23"/>
    </location>
</feature>
<accession>A0A8J2JBX6</accession>
<reference evidence="2" key="1">
    <citation type="submission" date="2021-06" db="EMBL/GenBank/DDBJ databases">
        <authorList>
            <person name="Hodson N. C."/>
            <person name="Mongue J. A."/>
            <person name="Jaron S. K."/>
        </authorList>
    </citation>
    <scope>NUCLEOTIDE SEQUENCE</scope>
</reference>